<reference evidence="4 5" key="1">
    <citation type="submission" date="2020-02" db="EMBL/GenBank/DDBJ databases">
        <authorList>
            <person name="Li X.-J."/>
            <person name="Feng X.-M."/>
        </authorList>
    </citation>
    <scope>NUCLEOTIDE SEQUENCE [LARGE SCALE GENOMIC DNA]</scope>
    <source>
        <strain evidence="4 5">CGMCC 4.7225</strain>
    </source>
</reference>
<feature type="DNA-binding region" description="H-T-H motif" evidence="2">
    <location>
        <begin position="37"/>
        <end position="56"/>
    </location>
</feature>
<protein>
    <submittedName>
        <fullName evidence="4">TetR/AcrR family transcriptional regulator</fullName>
    </submittedName>
</protein>
<dbReference type="EMBL" id="JAAGOB010000006">
    <property type="protein sequence ID" value="NED96256.1"/>
    <property type="molecule type" value="Genomic_DNA"/>
</dbReference>
<dbReference type="AlphaFoldDB" id="A0A6N9YMK6"/>
<dbReference type="PANTHER" id="PTHR43479:SF11">
    <property type="entry name" value="ACREF_ENVCD OPERON REPRESSOR-RELATED"/>
    <property type="match status" value="1"/>
</dbReference>
<dbReference type="PANTHER" id="PTHR43479">
    <property type="entry name" value="ACREF/ENVCD OPERON REPRESSOR-RELATED"/>
    <property type="match status" value="1"/>
</dbReference>
<keyword evidence="1 2" id="KW-0238">DNA-binding</keyword>
<accession>A0A6N9YMK6</accession>
<dbReference type="Proteomes" id="UP000469185">
    <property type="component" value="Unassembled WGS sequence"/>
</dbReference>
<evidence type="ECO:0000259" key="3">
    <source>
        <dbReference type="PROSITE" id="PS50977"/>
    </source>
</evidence>
<dbReference type="InterPro" id="IPR001647">
    <property type="entry name" value="HTH_TetR"/>
</dbReference>
<dbReference type="InterPro" id="IPR050624">
    <property type="entry name" value="HTH-type_Tx_Regulator"/>
</dbReference>
<dbReference type="Gene3D" id="1.10.357.10">
    <property type="entry name" value="Tetracycline Repressor, domain 2"/>
    <property type="match status" value="1"/>
</dbReference>
<keyword evidence="5" id="KW-1185">Reference proteome</keyword>
<feature type="domain" description="HTH tetR-type" evidence="3">
    <location>
        <begin position="14"/>
        <end position="74"/>
    </location>
</feature>
<dbReference type="Pfam" id="PF00440">
    <property type="entry name" value="TetR_N"/>
    <property type="match status" value="1"/>
</dbReference>
<evidence type="ECO:0000313" key="5">
    <source>
        <dbReference type="Proteomes" id="UP000469185"/>
    </source>
</evidence>
<evidence type="ECO:0000256" key="1">
    <source>
        <dbReference type="ARBA" id="ARBA00023125"/>
    </source>
</evidence>
<evidence type="ECO:0000313" key="4">
    <source>
        <dbReference type="EMBL" id="NED96256.1"/>
    </source>
</evidence>
<name>A0A6N9YMK6_9ACTN</name>
<gene>
    <name evidence="4" type="ORF">G1H11_13145</name>
</gene>
<sequence>MADDELRRRDGRSTETRERINDVALDLFIRHGFSGTTLQHIADELGLTKAAIYHHHRSKNALVRSLVQPAIDAVDAFFARAEAENLSPQALLEGFFDLNFAHRRIFVALTADPGGLASADAQGWVTRLAVSAQQRLVGSDPSPDQRIRAVIAVNGLSRCATLLTDIDHDELRRRTVAAALELVAGADA</sequence>
<dbReference type="GO" id="GO:0003677">
    <property type="term" value="F:DNA binding"/>
    <property type="evidence" value="ECO:0007669"/>
    <property type="project" value="UniProtKB-UniRule"/>
</dbReference>
<dbReference type="SUPFAM" id="SSF46689">
    <property type="entry name" value="Homeodomain-like"/>
    <property type="match status" value="1"/>
</dbReference>
<dbReference type="PROSITE" id="PS50977">
    <property type="entry name" value="HTH_TETR_2"/>
    <property type="match status" value="1"/>
</dbReference>
<evidence type="ECO:0000256" key="2">
    <source>
        <dbReference type="PROSITE-ProRule" id="PRU00335"/>
    </source>
</evidence>
<dbReference type="PRINTS" id="PR00455">
    <property type="entry name" value="HTHTETR"/>
</dbReference>
<comment type="caution">
    <text evidence="4">The sequence shown here is derived from an EMBL/GenBank/DDBJ whole genome shotgun (WGS) entry which is preliminary data.</text>
</comment>
<proteinExistence type="predicted"/>
<organism evidence="4 5">
    <name type="scientific">Phytoactinopolyspora alkaliphila</name>
    <dbReference type="NCBI Taxonomy" id="1783498"/>
    <lineage>
        <taxon>Bacteria</taxon>
        <taxon>Bacillati</taxon>
        <taxon>Actinomycetota</taxon>
        <taxon>Actinomycetes</taxon>
        <taxon>Jiangellales</taxon>
        <taxon>Jiangellaceae</taxon>
        <taxon>Phytoactinopolyspora</taxon>
    </lineage>
</organism>
<dbReference type="RefSeq" id="WP_163819024.1">
    <property type="nucleotide sequence ID" value="NZ_JAAGOB010000006.1"/>
</dbReference>
<dbReference type="InterPro" id="IPR009057">
    <property type="entry name" value="Homeodomain-like_sf"/>
</dbReference>